<evidence type="ECO:0000256" key="1">
    <source>
        <dbReference type="SAM" id="MobiDB-lite"/>
    </source>
</evidence>
<name>A0AA37LWN0_9PEZI</name>
<feature type="compositionally biased region" description="Polar residues" evidence="1">
    <location>
        <begin position="127"/>
        <end position="139"/>
    </location>
</feature>
<reference evidence="2 3" key="1">
    <citation type="submission" date="2021-07" db="EMBL/GenBank/DDBJ databases">
        <title>Genome data of Colletotrichum spaethianum.</title>
        <authorList>
            <person name="Utami Y.D."/>
            <person name="Hiruma K."/>
        </authorList>
    </citation>
    <scope>NUCLEOTIDE SEQUENCE [LARGE SCALE GENOMIC DNA]</scope>
    <source>
        <strain evidence="2 3">MAFF 242679</strain>
    </source>
</reference>
<dbReference type="Proteomes" id="UP001055172">
    <property type="component" value="Unassembled WGS sequence"/>
</dbReference>
<gene>
    <name evidence="2" type="ORF">ColLi_09566</name>
</gene>
<dbReference type="AlphaFoldDB" id="A0AA37LWN0"/>
<protein>
    <submittedName>
        <fullName evidence="2">Uncharacterized protein</fullName>
    </submittedName>
</protein>
<keyword evidence="3" id="KW-1185">Reference proteome</keyword>
<feature type="region of interest" description="Disordered" evidence="1">
    <location>
        <begin position="97"/>
        <end position="139"/>
    </location>
</feature>
<sequence length="229" mass="25580">MEYGASKSRLECSIPGCKSGSFASAQNLARHTTARHGELATMLCGKKRQDVRFNYHRHLFESCVICKNILRKLGGQDLRADFKDTSLDTLHRMHREMVQQSSPPAAQGSSATSAGSELEGAHDECKTPSSLTTWSTQTSEGRRYASPVLGLGFNPSPKSASFVEPNQHILADPNHPTHYCGTGLNMEMYFQQGFPTSTHFEDAIESIQQYQINFDRMQLGWVLYEIDEE</sequence>
<accession>A0AA37LWN0</accession>
<organism evidence="2 3">
    <name type="scientific">Colletotrichum liriopes</name>
    <dbReference type="NCBI Taxonomy" id="708192"/>
    <lineage>
        <taxon>Eukaryota</taxon>
        <taxon>Fungi</taxon>
        <taxon>Dikarya</taxon>
        <taxon>Ascomycota</taxon>
        <taxon>Pezizomycotina</taxon>
        <taxon>Sordariomycetes</taxon>
        <taxon>Hypocreomycetidae</taxon>
        <taxon>Glomerellales</taxon>
        <taxon>Glomerellaceae</taxon>
        <taxon>Colletotrichum</taxon>
        <taxon>Colletotrichum spaethianum species complex</taxon>
    </lineage>
</organism>
<comment type="caution">
    <text evidence="2">The sequence shown here is derived from an EMBL/GenBank/DDBJ whole genome shotgun (WGS) entry which is preliminary data.</text>
</comment>
<proteinExistence type="predicted"/>
<feature type="compositionally biased region" description="Low complexity" evidence="1">
    <location>
        <begin position="99"/>
        <end position="116"/>
    </location>
</feature>
<evidence type="ECO:0000313" key="3">
    <source>
        <dbReference type="Proteomes" id="UP001055172"/>
    </source>
</evidence>
<evidence type="ECO:0000313" key="2">
    <source>
        <dbReference type="EMBL" id="GJC86728.1"/>
    </source>
</evidence>
<dbReference type="EMBL" id="BPPX01000023">
    <property type="protein sequence ID" value="GJC86728.1"/>
    <property type="molecule type" value="Genomic_DNA"/>
</dbReference>